<organism evidence="20 21">
    <name type="scientific">Thermoactinomyces mirandus</name>
    <dbReference type="NCBI Taxonomy" id="2756294"/>
    <lineage>
        <taxon>Bacteria</taxon>
        <taxon>Bacillati</taxon>
        <taxon>Bacillota</taxon>
        <taxon>Bacilli</taxon>
        <taxon>Bacillales</taxon>
        <taxon>Thermoactinomycetaceae</taxon>
        <taxon>Thermoactinomyces</taxon>
    </lineage>
</organism>
<dbReference type="Pfam" id="PF00570">
    <property type="entry name" value="HRDC"/>
    <property type="match status" value="1"/>
</dbReference>
<dbReference type="CDD" id="cd17920">
    <property type="entry name" value="DEXHc_RecQ"/>
    <property type="match status" value="1"/>
</dbReference>
<evidence type="ECO:0000256" key="7">
    <source>
        <dbReference type="ARBA" id="ARBA00022801"/>
    </source>
</evidence>
<comment type="catalytic activity">
    <reaction evidence="15">
        <text>Couples ATP hydrolysis with the unwinding of duplex DNA by translocating in the 3'-5' direction.</text>
        <dbReference type="EC" id="5.6.2.4"/>
    </reaction>
</comment>
<evidence type="ECO:0000256" key="2">
    <source>
        <dbReference type="ARBA" id="ARBA00001947"/>
    </source>
</evidence>
<dbReference type="PANTHER" id="PTHR13710:SF105">
    <property type="entry name" value="ATP-DEPENDENT DNA HELICASE Q1"/>
    <property type="match status" value="1"/>
</dbReference>
<evidence type="ECO:0000256" key="9">
    <source>
        <dbReference type="ARBA" id="ARBA00022833"/>
    </source>
</evidence>
<keyword evidence="10" id="KW-0067">ATP-binding</keyword>
<dbReference type="GO" id="GO:0046872">
    <property type="term" value="F:metal ion binding"/>
    <property type="evidence" value="ECO:0007669"/>
    <property type="project" value="UniProtKB-KW"/>
</dbReference>
<dbReference type="Proteomes" id="UP000538292">
    <property type="component" value="Unassembled WGS sequence"/>
</dbReference>
<keyword evidence="13" id="KW-0234">DNA repair</keyword>
<feature type="domain" description="Helicase ATP-binding" evidence="18">
    <location>
        <begin position="26"/>
        <end position="195"/>
    </location>
</feature>
<dbReference type="InterPro" id="IPR044876">
    <property type="entry name" value="HRDC_dom_sf"/>
</dbReference>
<keyword evidence="8 20" id="KW-0347">Helicase</keyword>
<dbReference type="InterPro" id="IPR018982">
    <property type="entry name" value="RQC_domain"/>
</dbReference>
<evidence type="ECO:0000256" key="15">
    <source>
        <dbReference type="ARBA" id="ARBA00034617"/>
    </source>
</evidence>
<dbReference type="GO" id="GO:0005524">
    <property type="term" value="F:ATP binding"/>
    <property type="evidence" value="ECO:0007669"/>
    <property type="project" value="UniProtKB-KW"/>
</dbReference>
<dbReference type="Gene3D" id="1.10.150.80">
    <property type="entry name" value="HRDC domain"/>
    <property type="match status" value="1"/>
</dbReference>
<accession>A0A7W2AQF5</accession>
<dbReference type="InterPro" id="IPR010997">
    <property type="entry name" value="HRDC-like_sf"/>
</dbReference>
<dbReference type="Gene3D" id="1.10.10.10">
    <property type="entry name" value="Winged helix-like DNA-binding domain superfamily/Winged helix DNA-binding domain"/>
    <property type="match status" value="1"/>
</dbReference>
<dbReference type="PROSITE" id="PS51192">
    <property type="entry name" value="HELICASE_ATP_BIND_1"/>
    <property type="match status" value="1"/>
</dbReference>
<evidence type="ECO:0000256" key="10">
    <source>
        <dbReference type="ARBA" id="ARBA00022840"/>
    </source>
</evidence>
<dbReference type="GO" id="GO:0006310">
    <property type="term" value="P:DNA recombination"/>
    <property type="evidence" value="ECO:0007669"/>
    <property type="project" value="UniProtKB-UniRule"/>
</dbReference>
<dbReference type="GO" id="GO:0006281">
    <property type="term" value="P:DNA repair"/>
    <property type="evidence" value="ECO:0007669"/>
    <property type="project" value="UniProtKB-KW"/>
</dbReference>
<dbReference type="InterPro" id="IPR014001">
    <property type="entry name" value="Helicase_ATP-bd"/>
</dbReference>
<comment type="similarity">
    <text evidence="3">Belongs to the helicase family. RecQ subfamily.</text>
</comment>
<dbReference type="InterPro" id="IPR036388">
    <property type="entry name" value="WH-like_DNA-bd_sf"/>
</dbReference>
<keyword evidence="7 20" id="KW-0378">Hydrolase</keyword>
<dbReference type="EMBL" id="JACEOL010000019">
    <property type="protein sequence ID" value="MBA4601909.1"/>
    <property type="molecule type" value="Genomic_DNA"/>
</dbReference>
<dbReference type="Pfam" id="PF00270">
    <property type="entry name" value="DEAD"/>
    <property type="match status" value="1"/>
</dbReference>
<dbReference type="InterPro" id="IPR011545">
    <property type="entry name" value="DEAD/DEAH_box_helicase_dom"/>
</dbReference>
<dbReference type="NCBIfam" id="TIGR01389">
    <property type="entry name" value="recQ"/>
    <property type="match status" value="1"/>
</dbReference>
<reference evidence="20 21" key="1">
    <citation type="submission" date="2020-07" db="EMBL/GenBank/DDBJ databases">
        <title>Thermoactinomyces phylogeny.</title>
        <authorList>
            <person name="Dunlap C."/>
        </authorList>
    </citation>
    <scope>NUCLEOTIDE SEQUENCE [LARGE SCALE GENOMIC DNA]</scope>
    <source>
        <strain evidence="20 21">AMNI-1</strain>
    </source>
</reference>
<evidence type="ECO:0000256" key="14">
    <source>
        <dbReference type="ARBA" id="ARBA00023235"/>
    </source>
</evidence>
<dbReference type="InterPro" id="IPR029491">
    <property type="entry name" value="Helicase_HTH"/>
</dbReference>
<dbReference type="NCBIfam" id="TIGR00614">
    <property type="entry name" value="recQ_fam"/>
    <property type="match status" value="1"/>
</dbReference>
<dbReference type="GO" id="GO:0043590">
    <property type="term" value="C:bacterial nucleoid"/>
    <property type="evidence" value="ECO:0007669"/>
    <property type="project" value="TreeGrafter"/>
</dbReference>
<dbReference type="Pfam" id="PF09382">
    <property type="entry name" value="RQC"/>
    <property type="match status" value="1"/>
</dbReference>
<keyword evidence="5" id="KW-0547">Nucleotide-binding</keyword>
<dbReference type="InterPro" id="IPR036390">
    <property type="entry name" value="WH_DNA-bd_sf"/>
</dbReference>
<evidence type="ECO:0000256" key="6">
    <source>
        <dbReference type="ARBA" id="ARBA00022763"/>
    </source>
</evidence>
<evidence type="ECO:0000256" key="1">
    <source>
        <dbReference type="ARBA" id="ARBA00001946"/>
    </source>
</evidence>
<dbReference type="GO" id="GO:0003677">
    <property type="term" value="F:DNA binding"/>
    <property type="evidence" value="ECO:0007669"/>
    <property type="project" value="UniProtKB-KW"/>
</dbReference>
<evidence type="ECO:0000259" key="19">
    <source>
        <dbReference type="PROSITE" id="PS51194"/>
    </source>
</evidence>
<dbReference type="InterPro" id="IPR032284">
    <property type="entry name" value="RecQ_Zn-bd"/>
</dbReference>
<comment type="caution">
    <text evidence="20">The sequence shown here is derived from an EMBL/GenBank/DDBJ whole genome shotgun (WGS) entry which is preliminary data.</text>
</comment>
<dbReference type="InterPro" id="IPR004589">
    <property type="entry name" value="DNA_helicase_ATP-dep_RecQ"/>
</dbReference>
<dbReference type="GO" id="GO:0005737">
    <property type="term" value="C:cytoplasm"/>
    <property type="evidence" value="ECO:0007669"/>
    <property type="project" value="TreeGrafter"/>
</dbReference>
<dbReference type="Pfam" id="PF00271">
    <property type="entry name" value="Helicase_C"/>
    <property type="match status" value="1"/>
</dbReference>
<dbReference type="FunFam" id="3.40.50.300:FF:000296">
    <property type="entry name" value="ATP-dependent DNA helicase RecQ"/>
    <property type="match status" value="1"/>
</dbReference>
<evidence type="ECO:0000259" key="17">
    <source>
        <dbReference type="PROSITE" id="PS50967"/>
    </source>
</evidence>
<feature type="domain" description="HRDC" evidence="17">
    <location>
        <begin position="519"/>
        <end position="599"/>
    </location>
</feature>
<dbReference type="Gene3D" id="3.40.50.300">
    <property type="entry name" value="P-loop containing nucleotide triphosphate hydrolases"/>
    <property type="match status" value="2"/>
</dbReference>
<dbReference type="SUPFAM" id="SSF47819">
    <property type="entry name" value="HRDC-like"/>
    <property type="match status" value="1"/>
</dbReference>
<evidence type="ECO:0000313" key="21">
    <source>
        <dbReference type="Proteomes" id="UP000538292"/>
    </source>
</evidence>
<dbReference type="SMART" id="SM00490">
    <property type="entry name" value="HELICc"/>
    <property type="match status" value="1"/>
</dbReference>
<dbReference type="CDD" id="cd18794">
    <property type="entry name" value="SF2_C_RecQ"/>
    <property type="match status" value="1"/>
</dbReference>
<dbReference type="EC" id="5.6.2.4" evidence="16"/>
<proteinExistence type="inferred from homology"/>
<keyword evidence="4" id="KW-0479">Metal-binding</keyword>
<evidence type="ECO:0000256" key="5">
    <source>
        <dbReference type="ARBA" id="ARBA00022741"/>
    </source>
</evidence>
<evidence type="ECO:0000256" key="8">
    <source>
        <dbReference type="ARBA" id="ARBA00022806"/>
    </source>
</evidence>
<dbReference type="GO" id="GO:0009432">
    <property type="term" value="P:SOS response"/>
    <property type="evidence" value="ECO:0007669"/>
    <property type="project" value="UniProtKB-UniRule"/>
</dbReference>
<dbReference type="RefSeq" id="WP_181738892.1">
    <property type="nucleotide sequence ID" value="NZ_JACEOL010000019.1"/>
</dbReference>
<evidence type="ECO:0000256" key="3">
    <source>
        <dbReference type="ARBA" id="ARBA00005446"/>
    </source>
</evidence>
<keyword evidence="9" id="KW-0862">Zinc</keyword>
<dbReference type="GO" id="GO:0030894">
    <property type="term" value="C:replisome"/>
    <property type="evidence" value="ECO:0007669"/>
    <property type="project" value="TreeGrafter"/>
</dbReference>
<dbReference type="SMART" id="SM00956">
    <property type="entry name" value="RQC"/>
    <property type="match status" value="1"/>
</dbReference>
<dbReference type="SMART" id="SM00341">
    <property type="entry name" value="HRDC"/>
    <property type="match status" value="1"/>
</dbReference>
<dbReference type="GO" id="GO:0043138">
    <property type="term" value="F:3'-5' DNA helicase activity"/>
    <property type="evidence" value="ECO:0007669"/>
    <property type="project" value="UniProtKB-EC"/>
</dbReference>
<dbReference type="PROSITE" id="PS50967">
    <property type="entry name" value="HRDC"/>
    <property type="match status" value="1"/>
</dbReference>
<evidence type="ECO:0000256" key="12">
    <source>
        <dbReference type="ARBA" id="ARBA00023172"/>
    </source>
</evidence>
<keyword evidence="14" id="KW-0413">Isomerase</keyword>
<keyword evidence="11" id="KW-0238">DNA-binding</keyword>
<sequence>MIQQAELLLQKVFGFSSFRNGQKKIIESILAGYHTMGIMPTGGGKSICYQIPALLFPGITLVISPLISLMKDQVDSLRQLNIAATYINSSLSRAEVERRMGKLKEGAYKLLYIAPERLETEAFQEIFSTLPIYFVTVDEAHCISQWGHDFRPSYRSMAKKLLSLPRHPLIVALTATATPDVKEDIAQLLKIESSHIYSTPLHRSNLSFFVRHDENKLDYIHHYLQNHLHQTGIIYCATRKDTDQVYASLVEDGFSAAKYHAGLNEEEREHAQELFSYDRVQVIVATNAFGMGIDKSNVRFVIHYQLPRNLECYYQEAGRAGRDGEESECILLFSPRDISMQRYLIEHSGLTTERKTLELSKLQKMINYCYSQRCWQQEMVAYFGSPSVQPCGKCGNCRKQMGDLANYTVEAQKIFSCIKRTGERFGLTMIARILRGSKSKRLCDWKLDRISTYGIMREYTEKEVFRLCQFLVSEGYLTLVYDQRPFPLARLTNKALAVLKGKQSVYLHRDTEKRIKAAETRTNPLLDKLLALRKQLSETEQLPPYMIFPDSTLKEMCRRLPVTEEEMRFISGVGEMKFHKYGYHFLKTIRQYVKEHGGTPVRTKTTGKDPSHLKTYHMFLQGKTISEIARERNLKRGTIEDHLLRAGLEGLELDWDQFIPAEYEEMIMQKIEELGAHKLRPIKDELPESVDYMAIKAAIVKREQLQEKSLHSMNKD</sequence>
<dbReference type="SUPFAM" id="SSF52540">
    <property type="entry name" value="P-loop containing nucleoside triphosphate hydrolases"/>
    <property type="match status" value="1"/>
</dbReference>
<keyword evidence="21" id="KW-1185">Reference proteome</keyword>
<dbReference type="FunFam" id="3.40.50.300:FF:001456">
    <property type="entry name" value="ATP-dependent DNA helicase"/>
    <property type="match status" value="1"/>
</dbReference>
<gene>
    <name evidence="20" type="primary">recQ</name>
    <name evidence="20" type="ORF">H2C83_06165</name>
</gene>
<evidence type="ECO:0000259" key="18">
    <source>
        <dbReference type="PROSITE" id="PS51192"/>
    </source>
</evidence>
<dbReference type="GO" id="GO:0016787">
    <property type="term" value="F:hydrolase activity"/>
    <property type="evidence" value="ECO:0007669"/>
    <property type="project" value="UniProtKB-KW"/>
</dbReference>
<evidence type="ECO:0000256" key="4">
    <source>
        <dbReference type="ARBA" id="ARBA00022723"/>
    </source>
</evidence>
<comment type="cofactor">
    <cofactor evidence="2">
        <name>Zn(2+)</name>
        <dbReference type="ChEBI" id="CHEBI:29105"/>
    </cofactor>
</comment>
<dbReference type="Pfam" id="PF14493">
    <property type="entry name" value="HTH_40"/>
    <property type="match status" value="1"/>
</dbReference>
<evidence type="ECO:0000256" key="11">
    <source>
        <dbReference type="ARBA" id="ARBA00023125"/>
    </source>
</evidence>
<name>A0A7W2AQF5_9BACL</name>
<dbReference type="InterPro" id="IPR002121">
    <property type="entry name" value="HRDC_dom"/>
</dbReference>
<dbReference type="InterPro" id="IPR001650">
    <property type="entry name" value="Helicase_C-like"/>
</dbReference>
<keyword evidence="12" id="KW-0233">DNA recombination</keyword>
<dbReference type="AlphaFoldDB" id="A0A7W2AQF5"/>
<feature type="domain" description="Helicase C-terminal" evidence="19">
    <location>
        <begin position="216"/>
        <end position="363"/>
    </location>
</feature>
<keyword evidence="6" id="KW-0227">DNA damage</keyword>
<dbReference type="GO" id="GO:0006260">
    <property type="term" value="P:DNA replication"/>
    <property type="evidence" value="ECO:0007669"/>
    <property type="project" value="InterPro"/>
</dbReference>
<dbReference type="Pfam" id="PF16124">
    <property type="entry name" value="RecQ_Zn_bind"/>
    <property type="match status" value="1"/>
</dbReference>
<protein>
    <recommendedName>
        <fullName evidence="16">DNA helicase RecQ</fullName>
        <ecNumber evidence="16">5.6.2.4</ecNumber>
    </recommendedName>
</protein>
<dbReference type="InterPro" id="IPR027417">
    <property type="entry name" value="P-loop_NTPase"/>
</dbReference>
<evidence type="ECO:0000256" key="16">
    <source>
        <dbReference type="NCBIfam" id="TIGR01389"/>
    </source>
</evidence>
<dbReference type="PROSITE" id="PS51194">
    <property type="entry name" value="HELICASE_CTER"/>
    <property type="match status" value="1"/>
</dbReference>
<dbReference type="GO" id="GO:0009378">
    <property type="term" value="F:four-way junction helicase activity"/>
    <property type="evidence" value="ECO:0007669"/>
    <property type="project" value="TreeGrafter"/>
</dbReference>
<dbReference type="InterPro" id="IPR006293">
    <property type="entry name" value="DNA_helicase_ATP-dep_RecQ_bac"/>
</dbReference>
<dbReference type="PANTHER" id="PTHR13710">
    <property type="entry name" value="DNA HELICASE RECQ FAMILY MEMBER"/>
    <property type="match status" value="1"/>
</dbReference>
<dbReference type="SUPFAM" id="SSF46785">
    <property type="entry name" value="Winged helix' DNA-binding domain"/>
    <property type="match status" value="1"/>
</dbReference>
<dbReference type="SMART" id="SM00487">
    <property type="entry name" value="DEXDc"/>
    <property type="match status" value="1"/>
</dbReference>
<evidence type="ECO:0000313" key="20">
    <source>
        <dbReference type="EMBL" id="MBA4601909.1"/>
    </source>
</evidence>
<comment type="cofactor">
    <cofactor evidence="1">
        <name>Mg(2+)</name>
        <dbReference type="ChEBI" id="CHEBI:18420"/>
    </cofactor>
</comment>
<evidence type="ECO:0000256" key="13">
    <source>
        <dbReference type="ARBA" id="ARBA00023204"/>
    </source>
</evidence>